<dbReference type="GO" id="GO:0005524">
    <property type="term" value="F:ATP binding"/>
    <property type="evidence" value="ECO:0007669"/>
    <property type="project" value="UniProtKB-KW"/>
</dbReference>
<dbReference type="AlphaFoldDB" id="A0A7S0T8A4"/>
<dbReference type="Gene3D" id="1.10.510.10">
    <property type="entry name" value="Transferase(Phosphotransferase) domain 1"/>
    <property type="match status" value="2"/>
</dbReference>
<name>A0A7S0T8A4_9RHOD</name>
<keyword evidence="3" id="KW-0723">Serine/threonine-protein kinase</keyword>
<comment type="similarity">
    <text evidence="1">Belongs to the protein kinase superfamily. AGC Ser/Thr protein kinase family.</text>
</comment>
<keyword evidence="7" id="KW-0067">ATP-binding</keyword>
<dbReference type="PANTHER" id="PTHR45637">
    <property type="entry name" value="FLIPPASE KINASE 1-RELATED"/>
    <property type="match status" value="1"/>
</dbReference>
<dbReference type="PROSITE" id="PS00108">
    <property type="entry name" value="PROTEIN_KINASE_ST"/>
    <property type="match status" value="1"/>
</dbReference>
<evidence type="ECO:0000256" key="8">
    <source>
        <dbReference type="SAM" id="MobiDB-lite"/>
    </source>
</evidence>
<feature type="domain" description="Protein kinase" evidence="9">
    <location>
        <begin position="156"/>
        <end position="458"/>
    </location>
</feature>
<dbReference type="PROSITE" id="PS50011">
    <property type="entry name" value="PROTEIN_KINASE_DOM"/>
    <property type="match status" value="1"/>
</dbReference>
<dbReference type="SMART" id="SM00220">
    <property type="entry name" value="S_TKc"/>
    <property type="match status" value="1"/>
</dbReference>
<feature type="compositionally biased region" description="Basic and acidic residues" evidence="8">
    <location>
        <begin position="625"/>
        <end position="637"/>
    </location>
</feature>
<evidence type="ECO:0000256" key="4">
    <source>
        <dbReference type="ARBA" id="ARBA00022679"/>
    </source>
</evidence>
<evidence type="ECO:0000256" key="7">
    <source>
        <dbReference type="ARBA" id="ARBA00022840"/>
    </source>
</evidence>
<evidence type="ECO:0000256" key="6">
    <source>
        <dbReference type="ARBA" id="ARBA00022777"/>
    </source>
</evidence>
<protein>
    <recommendedName>
        <fullName evidence="2">non-specific serine/threonine protein kinase</fullName>
        <ecNumber evidence="2">2.7.11.1</ecNumber>
    </recommendedName>
</protein>
<proteinExistence type="inferred from homology"/>
<evidence type="ECO:0000256" key="3">
    <source>
        <dbReference type="ARBA" id="ARBA00022527"/>
    </source>
</evidence>
<dbReference type="InterPro" id="IPR008271">
    <property type="entry name" value="Ser/Thr_kinase_AS"/>
</dbReference>
<feature type="region of interest" description="Disordered" evidence="8">
    <location>
        <begin position="1"/>
        <end position="111"/>
    </location>
</feature>
<dbReference type="Gene3D" id="3.30.200.20">
    <property type="entry name" value="Phosphorylase Kinase, domain 1"/>
    <property type="match status" value="2"/>
</dbReference>
<dbReference type="SUPFAM" id="SSF56112">
    <property type="entry name" value="Protein kinase-like (PK-like)"/>
    <property type="match status" value="1"/>
</dbReference>
<feature type="compositionally biased region" description="Basic residues" evidence="8">
    <location>
        <begin position="574"/>
        <end position="585"/>
    </location>
</feature>
<feature type="compositionally biased region" description="Polar residues" evidence="8">
    <location>
        <begin position="605"/>
        <end position="621"/>
    </location>
</feature>
<evidence type="ECO:0000256" key="5">
    <source>
        <dbReference type="ARBA" id="ARBA00022741"/>
    </source>
</evidence>
<feature type="compositionally biased region" description="Polar residues" evidence="8">
    <location>
        <begin position="1"/>
        <end position="12"/>
    </location>
</feature>
<dbReference type="FunFam" id="3.30.200.20:FF:000042">
    <property type="entry name" value="Aurora kinase A"/>
    <property type="match status" value="1"/>
</dbReference>
<feature type="compositionally biased region" description="Basic and acidic residues" evidence="8">
    <location>
        <begin position="586"/>
        <end position="604"/>
    </location>
</feature>
<evidence type="ECO:0000313" key="10">
    <source>
        <dbReference type="EMBL" id="CAD8726408.1"/>
    </source>
</evidence>
<dbReference type="CDD" id="cd05574">
    <property type="entry name" value="STKc_phototropin_like"/>
    <property type="match status" value="1"/>
</dbReference>
<dbReference type="InterPro" id="IPR011009">
    <property type="entry name" value="Kinase-like_dom_sf"/>
</dbReference>
<feature type="region of interest" description="Disordered" evidence="8">
    <location>
        <begin position="562"/>
        <end position="637"/>
    </location>
</feature>
<sequence length="637" mass="69656">MADNQNASSRTVSAAGVRKVNASGPHPPNVKLALGGDVKGESGGKQPLSARGRKKPNASDTRHVSAAAPSGHTPSSGVAPPTPQKLGSPMPPPDSNTRVVSAASRSGAGDKAAEVEAKGITSYYGPLAHEAVVARSAVAVNEEFPLSGDSVSPHCFRKLKVLGRGAVGQVYLVQLKENQKLYAMKVLTKEEMVRRNRVKRVMAEREILATVNHPFIVTMYASFQTASRLCFVMEFCEGGEFFRVLQNVPKKRLPEDAARFYAAEVILALEYLHHMGFVYRDLKPENILMRANGHIALTDFDLSKQAVAVSPRVVTRQLSLMDRMKGSLTLKRSDSGSKLHIMDIIDSEPVMLSQTTSFVGTEEYIAPEIINNTAQSASVDWWTLGILIFEMMTGTTPFKGKSTNQTYSNITHNEIHWPPGIEFSHEAKTIMKKLLRREPDKRLGAESGATQIKRERWFSNMNFHLIRNETPPILPRFRNPYDMSQYDEVQSDGDETEDDEMYAQVGQALSKRAQEETLASRTSVGVPPDASQQPDASTQASKTTKPASIVAGGLDLAQAARMEEGTGTPESARKPPKSGRAKKQVVKVEDLISRSAVDADDKGSKSPSTSSHAGDPSSNPFSDFDVTRTNDEIMRKY</sequence>
<dbReference type="GO" id="GO:0004674">
    <property type="term" value="F:protein serine/threonine kinase activity"/>
    <property type="evidence" value="ECO:0007669"/>
    <property type="project" value="UniProtKB-KW"/>
</dbReference>
<accession>A0A7S0T8A4</accession>
<evidence type="ECO:0000256" key="1">
    <source>
        <dbReference type="ARBA" id="ARBA00009903"/>
    </source>
</evidence>
<evidence type="ECO:0000256" key="2">
    <source>
        <dbReference type="ARBA" id="ARBA00012513"/>
    </source>
</evidence>
<reference evidence="10" key="1">
    <citation type="submission" date="2021-01" db="EMBL/GenBank/DDBJ databases">
        <authorList>
            <person name="Corre E."/>
            <person name="Pelletier E."/>
            <person name="Niang G."/>
            <person name="Scheremetjew M."/>
            <person name="Finn R."/>
            <person name="Kale V."/>
            <person name="Holt S."/>
            <person name="Cochrane G."/>
            <person name="Meng A."/>
            <person name="Brown T."/>
            <person name="Cohen L."/>
        </authorList>
    </citation>
    <scope>NUCLEOTIDE SEQUENCE</scope>
    <source>
        <strain evidence="10">CCMP3276</strain>
    </source>
</reference>
<evidence type="ECO:0000259" key="9">
    <source>
        <dbReference type="PROSITE" id="PS50011"/>
    </source>
</evidence>
<dbReference type="Pfam" id="PF00069">
    <property type="entry name" value="Pkinase"/>
    <property type="match status" value="2"/>
</dbReference>
<feature type="compositionally biased region" description="Polar residues" evidence="8">
    <location>
        <begin position="530"/>
        <end position="546"/>
    </location>
</feature>
<dbReference type="InterPro" id="IPR000719">
    <property type="entry name" value="Prot_kinase_dom"/>
</dbReference>
<keyword evidence="5" id="KW-0547">Nucleotide-binding</keyword>
<organism evidence="10">
    <name type="scientific">Erythrolobus madagascarensis</name>
    <dbReference type="NCBI Taxonomy" id="708628"/>
    <lineage>
        <taxon>Eukaryota</taxon>
        <taxon>Rhodophyta</taxon>
        <taxon>Bangiophyceae</taxon>
        <taxon>Porphyridiales</taxon>
        <taxon>Porphyridiaceae</taxon>
        <taxon>Erythrolobus</taxon>
    </lineage>
</organism>
<dbReference type="EC" id="2.7.11.1" evidence="2"/>
<keyword evidence="6" id="KW-0418">Kinase</keyword>
<dbReference type="EMBL" id="HBFE01003774">
    <property type="protein sequence ID" value="CAD8726408.1"/>
    <property type="molecule type" value="Transcribed_RNA"/>
</dbReference>
<feature type="region of interest" description="Disordered" evidence="8">
    <location>
        <begin position="511"/>
        <end position="548"/>
    </location>
</feature>
<gene>
    <name evidence="10" type="ORF">EMAD1354_LOCUS2489</name>
</gene>
<keyword evidence="4" id="KW-0808">Transferase</keyword>